<gene>
    <name evidence="2" type="ordered locus">MTR_7g056053</name>
</gene>
<feature type="compositionally biased region" description="Basic residues" evidence="1">
    <location>
        <begin position="315"/>
        <end position="324"/>
    </location>
</feature>
<feature type="region of interest" description="Disordered" evidence="1">
    <location>
        <begin position="307"/>
        <end position="354"/>
    </location>
</feature>
<accession>A0A072TZG9</accession>
<dbReference type="STRING" id="3880.A0A072TZG9"/>
<dbReference type="EnsemblPlants" id="KEH22611">
    <property type="protein sequence ID" value="KEH22611"/>
    <property type="gene ID" value="MTR_7g056053"/>
</dbReference>
<dbReference type="AlphaFoldDB" id="A0A072TZG9"/>
<dbReference type="PANTHER" id="PTHR31286:SF60">
    <property type="entry name" value="PROTEIN, PUTATIVE-RELATED"/>
    <property type="match status" value="1"/>
</dbReference>
<dbReference type="EMBL" id="CM001223">
    <property type="protein sequence ID" value="KEH22611.1"/>
    <property type="molecule type" value="Genomic_DNA"/>
</dbReference>
<protein>
    <submittedName>
        <fullName evidence="2">DUF4283 domain protein</fullName>
    </submittedName>
</protein>
<organism evidence="2 4">
    <name type="scientific">Medicago truncatula</name>
    <name type="common">Barrel medic</name>
    <name type="synonym">Medicago tribuloides</name>
    <dbReference type="NCBI Taxonomy" id="3880"/>
    <lineage>
        <taxon>Eukaryota</taxon>
        <taxon>Viridiplantae</taxon>
        <taxon>Streptophyta</taxon>
        <taxon>Embryophyta</taxon>
        <taxon>Tracheophyta</taxon>
        <taxon>Spermatophyta</taxon>
        <taxon>Magnoliopsida</taxon>
        <taxon>eudicotyledons</taxon>
        <taxon>Gunneridae</taxon>
        <taxon>Pentapetalae</taxon>
        <taxon>rosids</taxon>
        <taxon>fabids</taxon>
        <taxon>Fabales</taxon>
        <taxon>Fabaceae</taxon>
        <taxon>Papilionoideae</taxon>
        <taxon>50 kb inversion clade</taxon>
        <taxon>NPAAA clade</taxon>
        <taxon>Hologalegina</taxon>
        <taxon>IRL clade</taxon>
        <taxon>Trifolieae</taxon>
        <taxon>Medicago</taxon>
    </lineage>
</organism>
<evidence type="ECO:0000256" key="1">
    <source>
        <dbReference type="SAM" id="MobiDB-lite"/>
    </source>
</evidence>
<evidence type="ECO:0000313" key="2">
    <source>
        <dbReference type="EMBL" id="KEH22611.1"/>
    </source>
</evidence>
<reference evidence="2 4" key="1">
    <citation type="journal article" date="2011" name="Nature">
        <title>The Medicago genome provides insight into the evolution of rhizobial symbioses.</title>
        <authorList>
            <person name="Young N.D."/>
            <person name="Debelle F."/>
            <person name="Oldroyd G.E."/>
            <person name="Geurts R."/>
            <person name="Cannon S.B."/>
            <person name="Udvardi M.K."/>
            <person name="Benedito V.A."/>
            <person name="Mayer K.F."/>
            <person name="Gouzy J."/>
            <person name="Schoof H."/>
            <person name="Van de Peer Y."/>
            <person name="Proost S."/>
            <person name="Cook D.R."/>
            <person name="Meyers B.C."/>
            <person name="Spannagl M."/>
            <person name="Cheung F."/>
            <person name="De Mita S."/>
            <person name="Krishnakumar V."/>
            <person name="Gundlach H."/>
            <person name="Zhou S."/>
            <person name="Mudge J."/>
            <person name="Bharti A.K."/>
            <person name="Murray J.D."/>
            <person name="Naoumkina M.A."/>
            <person name="Rosen B."/>
            <person name="Silverstein K.A."/>
            <person name="Tang H."/>
            <person name="Rombauts S."/>
            <person name="Zhao P.X."/>
            <person name="Zhou P."/>
            <person name="Barbe V."/>
            <person name="Bardou P."/>
            <person name="Bechner M."/>
            <person name="Bellec A."/>
            <person name="Berger A."/>
            <person name="Berges H."/>
            <person name="Bidwell S."/>
            <person name="Bisseling T."/>
            <person name="Choisne N."/>
            <person name="Couloux A."/>
            <person name="Denny R."/>
            <person name="Deshpande S."/>
            <person name="Dai X."/>
            <person name="Doyle J.J."/>
            <person name="Dudez A.M."/>
            <person name="Farmer A.D."/>
            <person name="Fouteau S."/>
            <person name="Franken C."/>
            <person name="Gibelin C."/>
            <person name="Gish J."/>
            <person name="Goldstein S."/>
            <person name="Gonzalez A.J."/>
            <person name="Green P.J."/>
            <person name="Hallab A."/>
            <person name="Hartog M."/>
            <person name="Hua A."/>
            <person name="Humphray S.J."/>
            <person name="Jeong D.H."/>
            <person name="Jing Y."/>
            <person name="Jocker A."/>
            <person name="Kenton S.M."/>
            <person name="Kim D.J."/>
            <person name="Klee K."/>
            <person name="Lai H."/>
            <person name="Lang C."/>
            <person name="Lin S."/>
            <person name="Macmil S.L."/>
            <person name="Magdelenat G."/>
            <person name="Matthews L."/>
            <person name="McCorrison J."/>
            <person name="Monaghan E.L."/>
            <person name="Mun J.H."/>
            <person name="Najar F.Z."/>
            <person name="Nicholson C."/>
            <person name="Noirot C."/>
            <person name="O'Bleness M."/>
            <person name="Paule C.R."/>
            <person name="Poulain J."/>
            <person name="Prion F."/>
            <person name="Qin B."/>
            <person name="Qu C."/>
            <person name="Retzel E.F."/>
            <person name="Riddle C."/>
            <person name="Sallet E."/>
            <person name="Samain S."/>
            <person name="Samson N."/>
            <person name="Sanders I."/>
            <person name="Saurat O."/>
            <person name="Scarpelli C."/>
            <person name="Schiex T."/>
            <person name="Segurens B."/>
            <person name="Severin A.J."/>
            <person name="Sherrier D.J."/>
            <person name="Shi R."/>
            <person name="Sims S."/>
            <person name="Singer S.R."/>
            <person name="Sinharoy S."/>
            <person name="Sterck L."/>
            <person name="Viollet A."/>
            <person name="Wang B.B."/>
            <person name="Wang K."/>
            <person name="Wang M."/>
            <person name="Wang X."/>
            <person name="Warfsmann J."/>
            <person name="Weissenbach J."/>
            <person name="White D.D."/>
            <person name="White J.D."/>
            <person name="Wiley G.B."/>
            <person name="Wincker P."/>
            <person name="Xing Y."/>
            <person name="Yang L."/>
            <person name="Yao Z."/>
            <person name="Ying F."/>
            <person name="Zhai J."/>
            <person name="Zhou L."/>
            <person name="Zuber A."/>
            <person name="Denarie J."/>
            <person name="Dixon R.A."/>
            <person name="May G.D."/>
            <person name="Schwartz D.C."/>
            <person name="Rogers J."/>
            <person name="Quetier F."/>
            <person name="Town C.D."/>
            <person name="Roe B.A."/>
        </authorList>
    </citation>
    <scope>NUCLEOTIDE SEQUENCE [LARGE SCALE GENOMIC DNA]</scope>
    <source>
        <strain evidence="2">A17</strain>
        <strain evidence="3 4">cv. Jemalong A17</strain>
    </source>
</reference>
<name>A0A072TZG9_MEDTR</name>
<keyword evidence="4" id="KW-1185">Reference proteome</keyword>
<dbReference type="Proteomes" id="UP000002051">
    <property type="component" value="Unassembled WGS sequence"/>
</dbReference>
<dbReference type="PANTHER" id="PTHR31286">
    <property type="entry name" value="GLYCINE-RICH CELL WALL STRUCTURAL PROTEIN 1.8-LIKE"/>
    <property type="match status" value="1"/>
</dbReference>
<proteinExistence type="predicted"/>
<sequence length="354" mass="39618">MYVYPFENKDFDLKPGLLNFFLLTHAQLWVRLLHLPQEYWRKTTLFEIASGLGTPLSIDEATQSRLFGHYAHVLVDVDMFDTLFETVLVEREGYAFPMNVEYERQPAFFPRCKRIGHSIQFCNQLKSAISKRAASELESLQSKFQTVVPPLATNSQGTSKEVDVSLLHPEQGLVFAYVVHPLTLQVEPMEGEEDTLPLCNSFDMLTSEELKDLDIPIETVCSLNTTSSEAPIPKGTSPSDTVLTLDKQGPDGVGRMSFPNPPSLSIEQVALLYANLTTDKLPSSQILVIEDTISHDKRLEMEDYPSLSESTKTEIKKKKKKKQVNKVIPSSFNSAGMRTRAQKGTSKAALADTV</sequence>
<dbReference type="InterPro" id="IPR040256">
    <property type="entry name" value="At4g02000-like"/>
</dbReference>
<evidence type="ECO:0000313" key="4">
    <source>
        <dbReference type="Proteomes" id="UP000002051"/>
    </source>
</evidence>
<reference evidence="2 4" key="2">
    <citation type="journal article" date="2014" name="BMC Genomics">
        <title>An improved genome release (version Mt4.0) for the model legume Medicago truncatula.</title>
        <authorList>
            <person name="Tang H."/>
            <person name="Krishnakumar V."/>
            <person name="Bidwell S."/>
            <person name="Rosen B."/>
            <person name="Chan A."/>
            <person name="Zhou S."/>
            <person name="Gentzbittel L."/>
            <person name="Childs K.L."/>
            <person name="Yandell M."/>
            <person name="Gundlach H."/>
            <person name="Mayer K.F."/>
            <person name="Schwartz D.C."/>
            <person name="Town C.D."/>
        </authorList>
    </citation>
    <scope>GENOME REANNOTATION</scope>
    <source>
        <strain evidence="2">A17</strain>
        <strain evidence="3 4">cv. Jemalong A17</strain>
    </source>
</reference>
<evidence type="ECO:0000313" key="3">
    <source>
        <dbReference type="EnsemblPlants" id="KEH22611"/>
    </source>
</evidence>
<reference evidence="3" key="3">
    <citation type="submission" date="2015-04" db="UniProtKB">
        <authorList>
            <consortium name="EnsemblPlants"/>
        </authorList>
    </citation>
    <scope>IDENTIFICATION</scope>
    <source>
        <strain evidence="3">cv. Jemalong A17</strain>
    </source>
</reference>
<dbReference type="HOGENOM" id="CLU_783831_0_0_1"/>